<name>A0A1V9Y0Y4_9ACAR</name>
<dbReference type="PANTHER" id="PTHR10380:SF173">
    <property type="entry name" value="CUTICULAR PROTEIN 47EF, ISOFORM C-RELATED"/>
    <property type="match status" value="1"/>
</dbReference>
<proteinExistence type="predicted"/>
<evidence type="ECO:0000256" key="2">
    <source>
        <dbReference type="PROSITE-ProRule" id="PRU00497"/>
    </source>
</evidence>
<evidence type="ECO:0008006" key="5">
    <source>
        <dbReference type="Google" id="ProtNLM"/>
    </source>
</evidence>
<dbReference type="Proteomes" id="UP000192247">
    <property type="component" value="Unassembled WGS sequence"/>
</dbReference>
<reference evidence="3 4" key="1">
    <citation type="journal article" date="2017" name="Gigascience">
        <title>Draft genome of the honey bee ectoparasitic mite, Tropilaelaps mercedesae, is shaped by the parasitic life history.</title>
        <authorList>
            <person name="Dong X."/>
            <person name="Armstrong S.D."/>
            <person name="Xia D."/>
            <person name="Makepeace B.L."/>
            <person name="Darby A.C."/>
            <person name="Kadowaki T."/>
        </authorList>
    </citation>
    <scope>NUCLEOTIDE SEQUENCE [LARGE SCALE GENOMIC DNA]</scope>
    <source>
        <strain evidence="3">Wuxi-XJTLU</strain>
    </source>
</reference>
<dbReference type="STRING" id="418985.A0A1V9Y0Y4"/>
<evidence type="ECO:0000256" key="1">
    <source>
        <dbReference type="ARBA" id="ARBA00022460"/>
    </source>
</evidence>
<comment type="caution">
    <text evidence="3">The sequence shown here is derived from an EMBL/GenBank/DDBJ whole genome shotgun (WGS) entry which is preliminary data.</text>
</comment>
<accession>A0A1V9Y0Y4</accession>
<dbReference type="InterPro" id="IPR050468">
    <property type="entry name" value="Cuticle_Struct_Prot"/>
</dbReference>
<evidence type="ECO:0000313" key="4">
    <source>
        <dbReference type="Proteomes" id="UP000192247"/>
    </source>
</evidence>
<sequence length="219" mass="22876">MAEEDVFERVSFIHSDEGFPKYIRTFPYNFIVAGVVSTGVSSQHRSENRFGNYAFVYDEGHATGRTFRRESGSHGVKIGSYGLRDTDGRIRTVNYVADALEFRAQVSTNEPGTALYFPAAALYNDAPVARVAVATAPVVTAASYAAPVAVVSPALAAPAVSAVGPIAASLIAPAQSYATGLVAASLAVPVIAKAALPAPAIPSQYAANVFVPSGTSYAW</sequence>
<dbReference type="PANTHER" id="PTHR10380">
    <property type="entry name" value="CUTICLE PROTEIN"/>
    <property type="match status" value="1"/>
</dbReference>
<dbReference type="OrthoDB" id="8021718at2759"/>
<dbReference type="GO" id="GO:0008010">
    <property type="term" value="F:structural constituent of chitin-based larval cuticle"/>
    <property type="evidence" value="ECO:0007669"/>
    <property type="project" value="TreeGrafter"/>
</dbReference>
<dbReference type="PROSITE" id="PS51155">
    <property type="entry name" value="CHIT_BIND_RR_2"/>
    <property type="match status" value="1"/>
</dbReference>
<keyword evidence="4" id="KW-1185">Reference proteome</keyword>
<gene>
    <name evidence="3" type="ORF">BIW11_02561</name>
</gene>
<dbReference type="GO" id="GO:0062129">
    <property type="term" value="C:chitin-based extracellular matrix"/>
    <property type="evidence" value="ECO:0007669"/>
    <property type="project" value="TreeGrafter"/>
</dbReference>
<dbReference type="Pfam" id="PF00379">
    <property type="entry name" value="Chitin_bind_4"/>
    <property type="match status" value="1"/>
</dbReference>
<dbReference type="EMBL" id="MNPL01001154">
    <property type="protein sequence ID" value="OQR79396.1"/>
    <property type="molecule type" value="Genomic_DNA"/>
</dbReference>
<dbReference type="InParanoid" id="A0A1V9Y0Y4"/>
<dbReference type="FunCoup" id="A0A1V9Y0Y4">
    <property type="interactions" value="45"/>
</dbReference>
<protein>
    <recommendedName>
        <fullName evidence="5">Cuticle protein 14-like</fullName>
    </recommendedName>
</protein>
<dbReference type="AlphaFoldDB" id="A0A1V9Y0Y4"/>
<evidence type="ECO:0000313" key="3">
    <source>
        <dbReference type="EMBL" id="OQR79396.1"/>
    </source>
</evidence>
<organism evidence="3 4">
    <name type="scientific">Tropilaelaps mercedesae</name>
    <dbReference type="NCBI Taxonomy" id="418985"/>
    <lineage>
        <taxon>Eukaryota</taxon>
        <taxon>Metazoa</taxon>
        <taxon>Ecdysozoa</taxon>
        <taxon>Arthropoda</taxon>
        <taxon>Chelicerata</taxon>
        <taxon>Arachnida</taxon>
        <taxon>Acari</taxon>
        <taxon>Parasitiformes</taxon>
        <taxon>Mesostigmata</taxon>
        <taxon>Gamasina</taxon>
        <taxon>Dermanyssoidea</taxon>
        <taxon>Laelapidae</taxon>
        <taxon>Tropilaelaps</taxon>
    </lineage>
</organism>
<dbReference type="InterPro" id="IPR000618">
    <property type="entry name" value="Insect_cuticle"/>
</dbReference>
<keyword evidence="1 2" id="KW-0193">Cuticle</keyword>